<evidence type="ECO:0000313" key="3">
    <source>
        <dbReference type="Proteomes" id="UP001445335"/>
    </source>
</evidence>
<dbReference type="EMBL" id="JALJOU010000001">
    <property type="protein sequence ID" value="KAK9846282.1"/>
    <property type="molecule type" value="Genomic_DNA"/>
</dbReference>
<dbReference type="PANTHER" id="PTHR13379:SF0">
    <property type="entry name" value="UPF0415 PROTEIN C7ORF25"/>
    <property type="match status" value="1"/>
</dbReference>
<accession>A0AAW1SL40</accession>
<dbReference type="InterPro" id="IPR010733">
    <property type="entry name" value="DUF1308"/>
</dbReference>
<dbReference type="AlphaFoldDB" id="A0AAW1SL40"/>
<evidence type="ECO:0000313" key="2">
    <source>
        <dbReference type="EMBL" id="KAK9846282.1"/>
    </source>
</evidence>
<keyword evidence="3" id="KW-1185">Reference proteome</keyword>
<proteinExistence type="predicted"/>
<dbReference type="Pfam" id="PF07000">
    <property type="entry name" value="DUF1308"/>
    <property type="match status" value="1"/>
</dbReference>
<gene>
    <name evidence="2" type="ORF">WJX81_000926</name>
</gene>
<reference evidence="2 3" key="1">
    <citation type="journal article" date="2024" name="Nat. Commun.">
        <title>Phylogenomics reveals the evolutionary origins of lichenization in chlorophyte algae.</title>
        <authorList>
            <person name="Puginier C."/>
            <person name="Libourel C."/>
            <person name="Otte J."/>
            <person name="Skaloud P."/>
            <person name="Haon M."/>
            <person name="Grisel S."/>
            <person name="Petersen M."/>
            <person name="Berrin J.G."/>
            <person name="Delaux P.M."/>
            <person name="Dal Grande F."/>
            <person name="Keller J."/>
        </authorList>
    </citation>
    <scope>NUCLEOTIDE SEQUENCE [LARGE SCALE GENOMIC DNA]</scope>
    <source>
        <strain evidence="2 3">SAG 245.80</strain>
    </source>
</reference>
<name>A0AAW1SL40_9CHLO</name>
<evidence type="ECO:0000259" key="1">
    <source>
        <dbReference type="Pfam" id="PF07000"/>
    </source>
</evidence>
<protein>
    <recommendedName>
        <fullName evidence="1">DUF1308 domain-containing protein</fullName>
    </recommendedName>
</protein>
<dbReference type="Proteomes" id="UP001445335">
    <property type="component" value="Unassembled WGS sequence"/>
</dbReference>
<feature type="domain" description="DUF1308" evidence="1">
    <location>
        <begin position="86"/>
        <end position="178"/>
    </location>
</feature>
<organism evidence="2 3">
    <name type="scientific">Elliptochloris bilobata</name>
    <dbReference type="NCBI Taxonomy" id="381761"/>
    <lineage>
        <taxon>Eukaryota</taxon>
        <taxon>Viridiplantae</taxon>
        <taxon>Chlorophyta</taxon>
        <taxon>core chlorophytes</taxon>
        <taxon>Trebouxiophyceae</taxon>
        <taxon>Trebouxiophyceae incertae sedis</taxon>
        <taxon>Elliptochloris clade</taxon>
        <taxon>Elliptochloris</taxon>
    </lineage>
</organism>
<comment type="caution">
    <text evidence="2">The sequence shown here is derived from an EMBL/GenBank/DDBJ whole genome shotgun (WGS) entry which is preliminary data.</text>
</comment>
<dbReference type="PANTHER" id="PTHR13379">
    <property type="entry name" value="UNCHARACTERIZED DUF1308"/>
    <property type="match status" value="1"/>
</dbReference>
<sequence length="180" mass="19267">MVEIDVVAARGSIWVEVKAVQFFSGGSGRATGARGPCLHVVFYSTHARWAPEVAARLRQQGVLAAGPGPLDPEILSSLPPPPTIANLDITAMCSLVSGLSHGAKHAPAASDLAPVQKRWFKRCAEEERAAPLLRELHAPLDGKDLVAAEEAATHFDGLVAMYGSERGYVRWAALRARLRI</sequence>